<reference evidence="2" key="3">
    <citation type="submission" date="2015-02" db="UniProtKB">
        <authorList>
            <consortium name="EnsemblProtists"/>
        </authorList>
    </citation>
    <scope>IDENTIFICATION</scope>
    <source>
        <strain evidence="2">DAOM BR144</strain>
    </source>
</reference>
<dbReference type="InterPro" id="IPR036322">
    <property type="entry name" value="WD40_repeat_dom_sf"/>
</dbReference>
<feature type="region of interest" description="Disordered" evidence="1">
    <location>
        <begin position="358"/>
        <end position="377"/>
    </location>
</feature>
<dbReference type="EnsemblProtists" id="PYU1_T011913">
    <property type="protein sequence ID" value="PYU1_T011913"/>
    <property type="gene ID" value="PYU1_G011887"/>
</dbReference>
<protein>
    <submittedName>
        <fullName evidence="2">Uncharacterized protein</fullName>
    </submittedName>
</protein>
<dbReference type="EMBL" id="GL376637">
    <property type="status" value="NOT_ANNOTATED_CDS"/>
    <property type="molecule type" value="Genomic_DNA"/>
</dbReference>
<dbReference type="VEuPathDB" id="FungiDB:PYU1_G011887"/>
<evidence type="ECO:0000313" key="3">
    <source>
        <dbReference type="Proteomes" id="UP000019132"/>
    </source>
</evidence>
<sequence>MTRQALTDERHRMLLDVRVVGRGVVDADASKQKQKLVAAFGAQRVAVLLAHTAAGTTEADGESAKDPPRRHGNEAARITVLNANSTPAEFSSAVPVESASSGSKPVWVDLWPSREAGQAEVEEAADIIDDKAPATTIPKWSLVWSPDGKYLVISGVIPNRENKFKACIWVYTCHEWMMALTDEGAADKSDATAPSPLLIQVHPEIYLSAKDWKVKKLPADELASPQIMGMFFPHNKANQVCFVSDDGLLVQMNVRVPKIALLTGSDAPAVTASDTKALFQMKIVKRLTEWHTGVTAMAFESNTATLVISGGLNNPSDALIKSHASSLSVWKMLEKDPFCDLLDYTMVLGRDDATQALDAGDAEESGSNSGTSSTTELLTPVKKSSSLLRPFQFLLGGGATETQVLRGSIRELALSQNAAFLSMLDDQGCVSIRQIDTCSDVLGWQFVDTSMLTGRGSGVDLGDQVSLPVKSVFWVSADVLGFILGNRRIVYGELQRHEEDYQGAASEDGDKQAAPDAAIAILPVWYHFRHSPTSLDKDWTIEAVHTFVTGSGAGDNFLAYQLISANRSWSVNLVQNVELTARTDGVSPV</sequence>
<dbReference type="HOGENOM" id="CLU_463455_0_0_1"/>
<accession>K3X3W4</accession>
<keyword evidence="3" id="KW-1185">Reference proteome</keyword>
<proteinExistence type="predicted"/>
<name>K3X3W4_GLOUD</name>
<dbReference type="STRING" id="431595.K3X3W4"/>
<evidence type="ECO:0000313" key="2">
    <source>
        <dbReference type="EnsemblProtists" id="PYU1_T011913"/>
    </source>
</evidence>
<dbReference type="eggNOG" id="KOG1797">
    <property type="taxonomic scope" value="Eukaryota"/>
</dbReference>
<evidence type="ECO:0000256" key="1">
    <source>
        <dbReference type="SAM" id="MobiDB-lite"/>
    </source>
</evidence>
<dbReference type="SUPFAM" id="SSF50978">
    <property type="entry name" value="WD40 repeat-like"/>
    <property type="match status" value="1"/>
</dbReference>
<feature type="compositionally biased region" description="Low complexity" evidence="1">
    <location>
        <begin position="365"/>
        <end position="377"/>
    </location>
</feature>
<dbReference type="Proteomes" id="UP000019132">
    <property type="component" value="Unassembled WGS sequence"/>
</dbReference>
<dbReference type="InParanoid" id="K3X3W4"/>
<reference evidence="3" key="2">
    <citation type="submission" date="2010-04" db="EMBL/GenBank/DDBJ databases">
        <authorList>
            <person name="Buell R."/>
            <person name="Hamilton J."/>
            <person name="Hostetler J."/>
        </authorList>
    </citation>
    <scope>NUCLEOTIDE SEQUENCE [LARGE SCALE GENOMIC DNA]</scope>
    <source>
        <strain evidence="3">DAOM:BR144</strain>
    </source>
</reference>
<dbReference type="AlphaFoldDB" id="K3X3W4"/>
<organism evidence="2 3">
    <name type="scientific">Globisporangium ultimum (strain ATCC 200006 / CBS 805.95 / DAOM BR144)</name>
    <name type="common">Pythium ultimum</name>
    <dbReference type="NCBI Taxonomy" id="431595"/>
    <lineage>
        <taxon>Eukaryota</taxon>
        <taxon>Sar</taxon>
        <taxon>Stramenopiles</taxon>
        <taxon>Oomycota</taxon>
        <taxon>Peronosporomycetes</taxon>
        <taxon>Pythiales</taxon>
        <taxon>Pythiaceae</taxon>
        <taxon>Globisporangium</taxon>
    </lineage>
</organism>
<reference evidence="3" key="1">
    <citation type="journal article" date="2010" name="Genome Biol.">
        <title>Genome sequence of the necrotrophic plant pathogen Pythium ultimum reveals original pathogenicity mechanisms and effector repertoire.</title>
        <authorList>
            <person name="Levesque C.A."/>
            <person name="Brouwer H."/>
            <person name="Cano L."/>
            <person name="Hamilton J.P."/>
            <person name="Holt C."/>
            <person name="Huitema E."/>
            <person name="Raffaele S."/>
            <person name="Robideau G.P."/>
            <person name="Thines M."/>
            <person name="Win J."/>
            <person name="Zerillo M.M."/>
            <person name="Beakes G.W."/>
            <person name="Boore J.L."/>
            <person name="Busam D."/>
            <person name="Dumas B."/>
            <person name="Ferriera S."/>
            <person name="Fuerstenberg S.I."/>
            <person name="Gachon C.M."/>
            <person name="Gaulin E."/>
            <person name="Govers F."/>
            <person name="Grenville-Briggs L."/>
            <person name="Horner N."/>
            <person name="Hostetler J."/>
            <person name="Jiang R.H."/>
            <person name="Johnson J."/>
            <person name="Krajaejun T."/>
            <person name="Lin H."/>
            <person name="Meijer H.J."/>
            <person name="Moore B."/>
            <person name="Morris P."/>
            <person name="Phuntmart V."/>
            <person name="Puiu D."/>
            <person name="Shetty J."/>
            <person name="Stajich J.E."/>
            <person name="Tripathy S."/>
            <person name="Wawra S."/>
            <person name="van West P."/>
            <person name="Whitty B.R."/>
            <person name="Coutinho P.M."/>
            <person name="Henrissat B."/>
            <person name="Martin F."/>
            <person name="Thomas P.D."/>
            <person name="Tyler B.M."/>
            <person name="De Vries R.P."/>
            <person name="Kamoun S."/>
            <person name="Yandell M."/>
            <person name="Tisserat N."/>
            <person name="Buell C.R."/>
        </authorList>
    </citation>
    <scope>NUCLEOTIDE SEQUENCE</scope>
    <source>
        <strain evidence="3">DAOM:BR144</strain>
    </source>
</reference>